<dbReference type="GO" id="GO:0005524">
    <property type="term" value="F:ATP binding"/>
    <property type="evidence" value="ECO:0007669"/>
    <property type="project" value="UniProtKB-KW"/>
</dbReference>
<evidence type="ECO:0000259" key="10">
    <source>
        <dbReference type="Pfam" id="PF20258"/>
    </source>
</evidence>
<feature type="region of interest" description="Interaction with tRNA" evidence="9">
    <location>
        <begin position="141"/>
        <end position="143"/>
    </location>
</feature>
<dbReference type="Pfam" id="PF20259">
    <property type="entry name" value="tRNA_Me_trans_M"/>
    <property type="match status" value="1"/>
</dbReference>
<proteinExistence type="inferred from homology"/>
<dbReference type="HAMAP" id="MF_00144">
    <property type="entry name" value="tRNA_thiouridyl_MnmA"/>
    <property type="match status" value="1"/>
</dbReference>
<dbReference type="GO" id="GO:0005737">
    <property type="term" value="C:cytoplasm"/>
    <property type="evidence" value="ECO:0007669"/>
    <property type="project" value="UniProtKB-SubCell"/>
</dbReference>
<dbReference type="GO" id="GO:0000049">
    <property type="term" value="F:tRNA binding"/>
    <property type="evidence" value="ECO:0007669"/>
    <property type="project" value="UniProtKB-KW"/>
</dbReference>
<evidence type="ECO:0000313" key="12">
    <source>
        <dbReference type="EMBL" id="SHF80007.1"/>
    </source>
</evidence>
<keyword evidence="6 9" id="KW-0694">RNA-binding</keyword>
<dbReference type="InterPro" id="IPR023382">
    <property type="entry name" value="MnmA-like_central_sf"/>
</dbReference>
<keyword evidence="2 9" id="KW-0808">Transferase</keyword>
<dbReference type="CDD" id="cd01998">
    <property type="entry name" value="MnmA_TRMU-like"/>
    <property type="match status" value="1"/>
</dbReference>
<keyword evidence="3 9" id="KW-0819">tRNA processing</keyword>
<dbReference type="GO" id="GO:0002143">
    <property type="term" value="P:tRNA wobble position uridine thiolation"/>
    <property type="evidence" value="ECO:0007669"/>
    <property type="project" value="TreeGrafter"/>
</dbReference>
<evidence type="ECO:0000256" key="7">
    <source>
        <dbReference type="ARBA" id="ARBA00023157"/>
    </source>
</evidence>
<keyword evidence="4 9" id="KW-0547">Nucleotide-binding</keyword>
<keyword evidence="5 9" id="KW-0067">ATP-binding</keyword>
<keyword evidence="13" id="KW-1185">Reference proteome</keyword>
<feature type="binding site" evidence="9">
    <location>
        <position position="119"/>
    </location>
    <ligand>
        <name>ATP</name>
        <dbReference type="ChEBI" id="CHEBI:30616"/>
    </ligand>
</feature>
<dbReference type="OrthoDB" id="9800696at2"/>
<dbReference type="GO" id="GO:0103016">
    <property type="term" value="F:tRNA-uridine 2-sulfurtransferase activity"/>
    <property type="evidence" value="ECO:0007669"/>
    <property type="project" value="UniProtKB-EC"/>
</dbReference>
<keyword evidence="1 9" id="KW-0820">tRNA-binding</keyword>
<dbReference type="EMBL" id="FQUM01000009">
    <property type="protein sequence ID" value="SHF80007.1"/>
    <property type="molecule type" value="Genomic_DNA"/>
</dbReference>
<evidence type="ECO:0000256" key="4">
    <source>
        <dbReference type="ARBA" id="ARBA00022741"/>
    </source>
</evidence>
<feature type="active site" description="Nucleophile" evidence="9">
    <location>
        <position position="95"/>
    </location>
</feature>
<gene>
    <name evidence="9" type="primary">mnmA</name>
    <name evidence="12" type="ORF">SAMN05444274_10982</name>
</gene>
<evidence type="ECO:0000256" key="9">
    <source>
        <dbReference type="HAMAP-Rule" id="MF_00144"/>
    </source>
</evidence>
<dbReference type="Gene3D" id="3.40.50.620">
    <property type="entry name" value="HUPs"/>
    <property type="match status" value="1"/>
</dbReference>
<dbReference type="AlphaFoldDB" id="A0A1M5ELC9"/>
<evidence type="ECO:0000256" key="2">
    <source>
        <dbReference type="ARBA" id="ARBA00022679"/>
    </source>
</evidence>
<evidence type="ECO:0000259" key="11">
    <source>
        <dbReference type="Pfam" id="PF20259"/>
    </source>
</evidence>
<evidence type="ECO:0000256" key="3">
    <source>
        <dbReference type="ARBA" id="ARBA00022694"/>
    </source>
</evidence>
<dbReference type="NCBIfam" id="TIGR00420">
    <property type="entry name" value="trmU"/>
    <property type="match status" value="1"/>
</dbReference>
<comment type="caution">
    <text evidence="9">Lacks conserved residue(s) required for the propagation of feature annotation.</text>
</comment>
<feature type="site" description="Interaction with tRNA" evidence="9">
    <location>
        <position position="330"/>
    </location>
</feature>
<dbReference type="InterPro" id="IPR014729">
    <property type="entry name" value="Rossmann-like_a/b/a_fold"/>
</dbReference>
<feature type="domain" description="tRNA-specific 2-thiouridylase MnmA-like C-terminal" evidence="10">
    <location>
        <begin position="272"/>
        <end position="346"/>
    </location>
</feature>
<sequence length="350" mass="39572">MKKRVLLGMSGGIDSSVAAMILQERGFEVMGVTFIFSGDVESNSHHSSQAAKSLADALGISHIVVDLRTEFKELVINYFINDYVSGKTPFPCAVCNPQLKFKFLEKIASDCSCNFIATGHYVRITEKQGIKYISSGRDRDKDQAFFLWGLKKELIEKLVFPLGDLLKQDIRQYAKERGFVSLNEKKESLGICFIEGNNYRNFLIDNGLTGSPGNFIDLQGNVLGRHKGIYYYTIGQRRGLGLQMNKPLFVSEIRVESNEVFLSDFDTMYRNRIFLENTHFVEEKLVRSDKTYSVKIRYRLQENLCTITLLPENRAIVQLKEPLAMVAKGQTAVIYEDDCVLGGGFIEGSE</sequence>
<dbReference type="Pfam" id="PF03054">
    <property type="entry name" value="tRNA_Me_trans"/>
    <property type="match status" value="1"/>
</dbReference>
<dbReference type="NCBIfam" id="NF001138">
    <property type="entry name" value="PRK00143.1"/>
    <property type="match status" value="1"/>
</dbReference>
<keyword evidence="9" id="KW-0963">Cytoplasm</keyword>
<evidence type="ECO:0000256" key="8">
    <source>
        <dbReference type="ARBA" id="ARBA00051542"/>
    </source>
</evidence>
<protein>
    <recommendedName>
        <fullName evidence="9">tRNA-specific 2-thiouridylase MnmA</fullName>
        <ecNumber evidence="9">2.8.1.13</ecNumber>
    </recommendedName>
</protein>
<feature type="domain" description="tRNA-specific 2-thiouridylase MnmA-like central" evidence="11">
    <location>
        <begin position="205"/>
        <end position="263"/>
    </location>
</feature>
<dbReference type="EC" id="2.8.1.13" evidence="9"/>
<evidence type="ECO:0000256" key="6">
    <source>
        <dbReference type="ARBA" id="ARBA00022884"/>
    </source>
</evidence>
<evidence type="ECO:0000256" key="5">
    <source>
        <dbReference type="ARBA" id="ARBA00022840"/>
    </source>
</evidence>
<name>A0A1M5ELC9_9BACT</name>
<dbReference type="STRING" id="1484053.SAMN05444274_10982"/>
<dbReference type="PANTHER" id="PTHR11933">
    <property type="entry name" value="TRNA 5-METHYLAMINOMETHYL-2-THIOURIDYLATE -METHYLTRANSFERASE"/>
    <property type="match status" value="1"/>
</dbReference>
<accession>A0A1M5ELC9</accession>
<dbReference type="InterPro" id="IPR046884">
    <property type="entry name" value="MnmA-like_central"/>
</dbReference>
<keyword evidence="7 9" id="KW-1015">Disulfide bond</keyword>
<comment type="subcellular location">
    <subcellularLocation>
        <location evidence="9">Cytoplasm</location>
    </subcellularLocation>
</comment>
<dbReference type="Proteomes" id="UP000184164">
    <property type="component" value="Unassembled WGS sequence"/>
</dbReference>
<feature type="site" description="Interaction with tRNA" evidence="9">
    <location>
        <position position="120"/>
    </location>
</feature>
<dbReference type="RefSeq" id="WP_073003049.1">
    <property type="nucleotide sequence ID" value="NZ_FQUM01000009.1"/>
</dbReference>
<dbReference type="Gene3D" id="2.30.30.280">
    <property type="entry name" value="Adenine nucleotide alpha hydrolases-like domains"/>
    <property type="match status" value="1"/>
</dbReference>
<dbReference type="Pfam" id="PF20258">
    <property type="entry name" value="tRNA_Me_trans_C"/>
    <property type="match status" value="1"/>
</dbReference>
<evidence type="ECO:0000256" key="1">
    <source>
        <dbReference type="ARBA" id="ARBA00022555"/>
    </source>
</evidence>
<dbReference type="Gene3D" id="2.40.30.10">
    <property type="entry name" value="Translation factors"/>
    <property type="match status" value="1"/>
</dbReference>
<dbReference type="FunFam" id="2.30.30.280:FF:000001">
    <property type="entry name" value="tRNA-specific 2-thiouridylase MnmA"/>
    <property type="match status" value="1"/>
</dbReference>
<organism evidence="12 13">
    <name type="scientific">Mariniphaga anaerophila</name>
    <dbReference type="NCBI Taxonomy" id="1484053"/>
    <lineage>
        <taxon>Bacteria</taxon>
        <taxon>Pseudomonadati</taxon>
        <taxon>Bacteroidota</taxon>
        <taxon>Bacteroidia</taxon>
        <taxon>Marinilabiliales</taxon>
        <taxon>Prolixibacteraceae</taxon>
        <taxon>Mariniphaga</taxon>
    </lineage>
</organism>
<feature type="active site" description="Cysteine persulfide intermediate" evidence="9">
    <location>
        <position position="192"/>
    </location>
</feature>
<dbReference type="SUPFAM" id="SSF52402">
    <property type="entry name" value="Adenine nucleotide alpha hydrolases-like"/>
    <property type="match status" value="1"/>
</dbReference>
<dbReference type="InterPro" id="IPR046885">
    <property type="entry name" value="MnmA-like_C"/>
</dbReference>
<dbReference type="InterPro" id="IPR004506">
    <property type="entry name" value="MnmA-like"/>
</dbReference>
<comment type="similarity">
    <text evidence="9">Belongs to the MnmA/TRMU family.</text>
</comment>
<dbReference type="PANTHER" id="PTHR11933:SF5">
    <property type="entry name" value="MITOCHONDRIAL TRNA-SPECIFIC 2-THIOURIDYLASE 1"/>
    <property type="match status" value="1"/>
</dbReference>
<reference evidence="12 13" key="1">
    <citation type="submission" date="2016-11" db="EMBL/GenBank/DDBJ databases">
        <authorList>
            <person name="Jaros S."/>
            <person name="Januszkiewicz K."/>
            <person name="Wedrychowicz H."/>
        </authorList>
    </citation>
    <scope>NUCLEOTIDE SEQUENCE [LARGE SCALE GENOMIC DNA]</scope>
    <source>
        <strain evidence="12 13">DSM 26910</strain>
    </source>
</reference>
<feature type="binding site" evidence="9">
    <location>
        <position position="34"/>
    </location>
    <ligand>
        <name>ATP</name>
        <dbReference type="ChEBI" id="CHEBI:30616"/>
    </ligand>
</feature>
<comment type="catalytic activity">
    <reaction evidence="8 9">
        <text>S-sulfanyl-L-cysteinyl-[protein] + uridine(34) in tRNA + AH2 + ATP = 2-thiouridine(34) in tRNA + L-cysteinyl-[protein] + A + AMP + diphosphate + H(+)</text>
        <dbReference type="Rhea" id="RHEA:47032"/>
        <dbReference type="Rhea" id="RHEA-COMP:10131"/>
        <dbReference type="Rhea" id="RHEA-COMP:11726"/>
        <dbReference type="Rhea" id="RHEA-COMP:11727"/>
        <dbReference type="Rhea" id="RHEA-COMP:11728"/>
        <dbReference type="ChEBI" id="CHEBI:13193"/>
        <dbReference type="ChEBI" id="CHEBI:15378"/>
        <dbReference type="ChEBI" id="CHEBI:17499"/>
        <dbReference type="ChEBI" id="CHEBI:29950"/>
        <dbReference type="ChEBI" id="CHEBI:30616"/>
        <dbReference type="ChEBI" id="CHEBI:33019"/>
        <dbReference type="ChEBI" id="CHEBI:61963"/>
        <dbReference type="ChEBI" id="CHEBI:65315"/>
        <dbReference type="ChEBI" id="CHEBI:87170"/>
        <dbReference type="ChEBI" id="CHEBI:456215"/>
        <dbReference type="EC" id="2.8.1.13"/>
    </reaction>
</comment>
<dbReference type="NCBIfam" id="NF011259">
    <property type="entry name" value="PRK14665.1"/>
    <property type="match status" value="1"/>
</dbReference>
<feature type="region of interest" description="Interaction with tRNA" evidence="9">
    <location>
        <begin position="297"/>
        <end position="298"/>
    </location>
</feature>
<comment type="function">
    <text evidence="9">Catalyzes the 2-thiolation of uridine at the wobble position (U34) of tRNA, leading to the formation of s(2)U34.</text>
</comment>
<evidence type="ECO:0000313" key="13">
    <source>
        <dbReference type="Proteomes" id="UP000184164"/>
    </source>
</evidence>
<feature type="disulfide bond" description="Alternate" evidence="9">
    <location>
        <begin position="95"/>
        <end position="192"/>
    </location>
</feature>
<feature type="binding site" evidence="9">
    <location>
        <begin position="8"/>
        <end position="15"/>
    </location>
    <ligand>
        <name>ATP</name>
        <dbReference type="ChEBI" id="CHEBI:30616"/>
    </ligand>
</feature>